<comment type="similarity">
    <text evidence="2">Belongs to the CbiQ family.</text>
</comment>
<evidence type="ECO:0000313" key="9">
    <source>
        <dbReference type="Proteomes" id="UP000252884"/>
    </source>
</evidence>
<evidence type="ECO:0000313" key="8">
    <source>
        <dbReference type="EMBL" id="RCW68594.1"/>
    </source>
</evidence>
<evidence type="ECO:0000256" key="5">
    <source>
        <dbReference type="ARBA" id="ARBA00022989"/>
    </source>
</evidence>
<dbReference type="PANTHER" id="PTHR34857:SF2">
    <property type="entry name" value="SLL0384 PROTEIN"/>
    <property type="match status" value="1"/>
</dbReference>
<evidence type="ECO:0000256" key="4">
    <source>
        <dbReference type="ARBA" id="ARBA00022692"/>
    </source>
</evidence>
<gene>
    <name evidence="8" type="ORF">DES41_107115</name>
</gene>
<dbReference type="Pfam" id="PF02361">
    <property type="entry name" value="CbiQ"/>
    <property type="match status" value="1"/>
</dbReference>
<keyword evidence="9" id="KW-1185">Reference proteome</keyword>
<dbReference type="PANTHER" id="PTHR34857">
    <property type="entry name" value="SLL0384 PROTEIN"/>
    <property type="match status" value="1"/>
</dbReference>
<keyword evidence="4 7" id="KW-0812">Transmembrane</keyword>
<keyword evidence="6 7" id="KW-0472">Membrane</keyword>
<name>A0A368XRG3_9BURK</name>
<comment type="caution">
    <text evidence="8">The sequence shown here is derived from an EMBL/GenBank/DDBJ whole genome shotgun (WGS) entry which is preliminary data.</text>
</comment>
<dbReference type="GO" id="GO:0005886">
    <property type="term" value="C:plasma membrane"/>
    <property type="evidence" value="ECO:0007669"/>
    <property type="project" value="UniProtKB-ARBA"/>
</dbReference>
<protein>
    <submittedName>
        <fullName evidence="8">Biotin transport system permease protein</fullName>
    </submittedName>
</protein>
<accession>A0A368XRG3</accession>
<dbReference type="EMBL" id="QPJK01000007">
    <property type="protein sequence ID" value="RCW68594.1"/>
    <property type="molecule type" value="Genomic_DNA"/>
</dbReference>
<organism evidence="8 9">
    <name type="scientific">Pseudorhodoferax soli</name>
    <dbReference type="NCBI Taxonomy" id="545864"/>
    <lineage>
        <taxon>Bacteria</taxon>
        <taxon>Pseudomonadati</taxon>
        <taxon>Pseudomonadota</taxon>
        <taxon>Betaproteobacteria</taxon>
        <taxon>Burkholderiales</taxon>
        <taxon>Comamonadaceae</taxon>
    </lineage>
</organism>
<evidence type="ECO:0000256" key="6">
    <source>
        <dbReference type="ARBA" id="ARBA00023136"/>
    </source>
</evidence>
<dbReference type="CDD" id="cd16914">
    <property type="entry name" value="EcfT"/>
    <property type="match status" value="1"/>
</dbReference>
<feature type="transmembrane region" description="Helical" evidence="7">
    <location>
        <begin position="39"/>
        <end position="58"/>
    </location>
</feature>
<proteinExistence type="inferred from homology"/>
<feature type="transmembrane region" description="Helical" evidence="7">
    <location>
        <begin position="65"/>
        <end position="82"/>
    </location>
</feature>
<dbReference type="InterPro" id="IPR051611">
    <property type="entry name" value="ECF_transporter_component"/>
</dbReference>
<dbReference type="AlphaFoldDB" id="A0A368XRG3"/>
<dbReference type="Proteomes" id="UP000252884">
    <property type="component" value="Unassembled WGS sequence"/>
</dbReference>
<feature type="transmembrane region" description="Helical" evidence="7">
    <location>
        <begin position="12"/>
        <end position="33"/>
    </location>
</feature>
<evidence type="ECO:0000256" key="1">
    <source>
        <dbReference type="ARBA" id="ARBA00004141"/>
    </source>
</evidence>
<dbReference type="InterPro" id="IPR003339">
    <property type="entry name" value="ABC/ECF_trnsptr_transmembrane"/>
</dbReference>
<reference evidence="8 9" key="1">
    <citation type="submission" date="2018-07" db="EMBL/GenBank/DDBJ databases">
        <title>Genomic Encyclopedia of Type Strains, Phase IV (KMG-IV): sequencing the most valuable type-strain genomes for metagenomic binning, comparative biology and taxonomic classification.</title>
        <authorList>
            <person name="Goeker M."/>
        </authorList>
    </citation>
    <scope>NUCLEOTIDE SEQUENCE [LARGE SCALE GENOMIC DNA]</scope>
    <source>
        <strain evidence="8 9">DSM 21634</strain>
    </source>
</reference>
<evidence type="ECO:0000256" key="3">
    <source>
        <dbReference type="ARBA" id="ARBA00022475"/>
    </source>
</evidence>
<keyword evidence="3" id="KW-1003">Cell membrane</keyword>
<comment type="subcellular location">
    <subcellularLocation>
        <location evidence="1">Membrane</location>
        <topology evidence="1">Multi-pass membrane protein</topology>
    </subcellularLocation>
</comment>
<dbReference type="RefSeq" id="WP_114470131.1">
    <property type="nucleotide sequence ID" value="NZ_QPJK01000007.1"/>
</dbReference>
<keyword evidence="5 7" id="KW-1133">Transmembrane helix</keyword>
<evidence type="ECO:0000256" key="2">
    <source>
        <dbReference type="ARBA" id="ARBA00008564"/>
    </source>
</evidence>
<evidence type="ECO:0000256" key="7">
    <source>
        <dbReference type="SAM" id="Phobius"/>
    </source>
</evidence>
<sequence length="197" mass="21160">MLSLYAAQKTWLHRVAAGPKLASLCVLGTGLLLVGDLRWLLGGCAMVLALFVSLGRPAWRALPRLRAVVVMAVLIAAFHAWVGSPALGVVSALRLVTGILLATMLTLTTRFDDLLDVLESLLRPLQALGIPTGRLALALALVLRFIDVFHGQWQRLDDAHRARTGRGGGLRLLAPLTLRTLQTADRVADALAARLGR</sequence>